<dbReference type="OMA" id="FATINDE"/>
<keyword evidence="2" id="KW-1185">Reference proteome</keyword>
<dbReference type="RefSeq" id="XP_044559901.1">
    <property type="nucleotide sequence ID" value="XM_044709521.1"/>
</dbReference>
<dbReference type="EMBL" id="VFQX01000048">
    <property type="protein sequence ID" value="KAF0975188.1"/>
    <property type="molecule type" value="Genomic_DNA"/>
</dbReference>
<dbReference type="VEuPathDB" id="AmoebaDB:NF0084770"/>
<reference evidence="1 2" key="1">
    <citation type="journal article" date="2019" name="Sci. Rep.">
        <title>Nanopore sequencing improves the draft genome of the human pathogenic amoeba Naegleria fowleri.</title>
        <authorList>
            <person name="Liechti N."/>
            <person name="Schurch N."/>
            <person name="Bruggmann R."/>
            <person name="Wittwer M."/>
        </authorList>
    </citation>
    <scope>NUCLEOTIDE SEQUENCE [LARGE SCALE GENOMIC DNA]</scope>
    <source>
        <strain evidence="1 2">ATCC 30894</strain>
    </source>
</reference>
<name>A0A6A5BM17_NAEFO</name>
<comment type="caution">
    <text evidence="1">The sequence shown here is derived from an EMBL/GenBank/DDBJ whole genome shotgun (WGS) entry which is preliminary data.</text>
</comment>
<dbReference type="VEuPathDB" id="AmoebaDB:NfTy_043960"/>
<dbReference type="Proteomes" id="UP000444721">
    <property type="component" value="Unassembled WGS sequence"/>
</dbReference>
<dbReference type="GeneID" id="68113159"/>
<protein>
    <submittedName>
        <fullName evidence="1">Uncharacterized protein</fullName>
    </submittedName>
</protein>
<dbReference type="VEuPathDB" id="AmoebaDB:FDP41_005941"/>
<dbReference type="OrthoDB" id="10368877at2759"/>
<proteinExistence type="predicted"/>
<accession>A0A6A5BM17</accession>
<dbReference type="AlphaFoldDB" id="A0A6A5BM17"/>
<organism evidence="1 2">
    <name type="scientific">Naegleria fowleri</name>
    <name type="common">Brain eating amoeba</name>
    <dbReference type="NCBI Taxonomy" id="5763"/>
    <lineage>
        <taxon>Eukaryota</taxon>
        <taxon>Discoba</taxon>
        <taxon>Heterolobosea</taxon>
        <taxon>Tetramitia</taxon>
        <taxon>Eutetramitia</taxon>
        <taxon>Vahlkampfiidae</taxon>
        <taxon>Naegleria</taxon>
    </lineage>
</organism>
<sequence>MFQPQTRRKDFSSLLSSHVHSFCLDDHFDRIQQQQQQQDFSNISENFLEGKFMLELVVSTCSDHQTNQMVDEDGQSTTTTIMMNTTNCWNYLLHPFTLYLKYSEFSNYCPEMDIDSLNICIEFGRDFQRNGNEWTNYLDLQLACYIHPSSDDNLDRFYFDPQKDIPENCFVELSDVVSRYCKDEDDDQLIIEQYIAEQQQQLESGQKLSIYLACKYRIKLNKNIIKEKDVQVIMVHSFNTPLLDATLGEYVNIFNDNNFIEQFGRVAITLPKRADLFYDVYGKKEDSKTFTLLNTSPDWRQAESLKSDHYWIFISPQLERNHGYIFRVIYIQKENTWVQYPILKQAQQQQPPRMEEKVMRVKISDIHEDLQNSFALAQCGLRLVEFYNLNPSLFKSLKVNSNPLFHLDISLTSIGSCDDTSNSNYTFLMERIARVDQHDITKWKEIPPLIALENTEEMKILEINPKLDYLVRFYCASYFDRHRVLRSLNSATKVIPSSLVMWKELAACGEISKTYDTTIRVTTRSPVFFIFVTGFSSRFPNVQYYHYKVEAKRKDLPSEQWVSLNCEPLVSNDGLFIRNVPLTYVCKVSPRSNELMAYGKTYMIRISCVNPISGNQVIVKEFPKTIPKFNYIPHHATEILERNGGMLAFYNPVVSMYLFLNGEMLCYKHMTLSNIEERLFVGSFEFTHLISRSEFERMFRTSSTTRNPSSTTTTTLEDDHHTNTLIVQTNSQVSHKKTSIVDIETIFMHHPKNAPHLPKQIYEYTFKIVFNHSTKEYELLDNSELFITPTQSFMTNHDEHDNRRHELCLLHHQLNPVTAQRNMCGLNSERDHPERSIQWFHALEIHRVATFDLIEFQFQRF</sequence>
<evidence type="ECO:0000313" key="1">
    <source>
        <dbReference type="EMBL" id="KAF0975188.1"/>
    </source>
</evidence>
<evidence type="ECO:0000313" key="2">
    <source>
        <dbReference type="Proteomes" id="UP000444721"/>
    </source>
</evidence>
<gene>
    <name evidence="1" type="ORF">FDP41_005941</name>
</gene>